<dbReference type="Proteomes" id="UP001374535">
    <property type="component" value="Chromosome 7"/>
</dbReference>
<evidence type="ECO:0000313" key="2">
    <source>
        <dbReference type="EMBL" id="WVZ02184.1"/>
    </source>
</evidence>
<reference evidence="2 3" key="1">
    <citation type="journal article" date="2023" name="Life. Sci Alliance">
        <title>Evolutionary insights into 3D genome organization and epigenetic landscape of Vigna mungo.</title>
        <authorList>
            <person name="Junaid A."/>
            <person name="Singh B."/>
            <person name="Bhatia S."/>
        </authorList>
    </citation>
    <scope>NUCLEOTIDE SEQUENCE [LARGE SCALE GENOMIC DNA]</scope>
    <source>
        <strain evidence="2">Urdbean</strain>
    </source>
</reference>
<feature type="compositionally biased region" description="Polar residues" evidence="1">
    <location>
        <begin position="18"/>
        <end position="32"/>
    </location>
</feature>
<protein>
    <submittedName>
        <fullName evidence="2">Uncharacterized protein</fullName>
    </submittedName>
</protein>
<gene>
    <name evidence="2" type="ORF">V8G54_022990</name>
</gene>
<evidence type="ECO:0000256" key="1">
    <source>
        <dbReference type="SAM" id="MobiDB-lite"/>
    </source>
</evidence>
<dbReference type="EMBL" id="CP144694">
    <property type="protein sequence ID" value="WVZ02184.1"/>
    <property type="molecule type" value="Genomic_DNA"/>
</dbReference>
<feature type="compositionally biased region" description="Polar residues" evidence="1">
    <location>
        <begin position="41"/>
        <end position="54"/>
    </location>
</feature>
<sequence>MISTTSETALGPGLANSLPLTSRITSPASNPSLEAAEKGLTSGTLTPGKTSCSGKPTDRTWAKMIRNAKIMLATTPAETTITLSNIGLFLSKFASSTGISLSGSLSGNPTKPPRGKALMEYSTFLALNFAKIGPNPTANLLT</sequence>
<dbReference type="AlphaFoldDB" id="A0AAQ3RNR1"/>
<feature type="region of interest" description="Disordered" evidence="1">
    <location>
        <begin position="1"/>
        <end position="57"/>
    </location>
</feature>
<name>A0AAQ3RNR1_VIGMU</name>
<evidence type="ECO:0000313" key="3">
    <source>
        <dbReference type="Proteomes" id="UP001374535"/>
    </source>
</evidence>
<organism evidence="2 3">
    <name type="scientific">Vigna mungo</name>
    <name type="common">Black gram</name>
    <name type="synonym">Phaseolus mungo</name>
    <dbReference type="NCBI Taxonomy" id="3915"/>
    <lineage>
        <taxon>Eukaryota</taxon>
        <taxon>Viridiplantae</taxon>
        <taxon>Streptophyta</taxon>
        <taxon>Embryophyta</taxon>
        <taxon>Tracheophyta</taxon>
        <taxon>Spermatophyta</taxon>
        <taxon>Magnoliopsida</taxon>
        <taxon>eudicotyledons</taxon>
        <taxon>Gunneridae</taxon>
        <taxon>Pentapetalae</taxon>
        <taxon>rosids</taxon>
        <taxon>fabids</taxon>
        <taxon>Fabales</taxon>
        <taxon>Fabaceae</taxon>
        <taxon>Papilionoideae</taxon>
        <taxon>50 kb inversion clade</taxon>
        <taxon>NPAAA clade</taxon>
        <taxon>indigoferoid/millettioid clade</taxon>
        <taxon>Phaseoleae</taxon>
        <taxon>Vigna</taxon>
    </lineage>
</organism>
<accession>A0AAQ3RNR1</accession>
<keyword evidence="3" id="KW-1185">Reference proteome</keyword>
<proteinExistence type="predicted"/>